<dbReference type="EMBL" id="HACM01008054">
    <property type="protein sequence ID" value="CRZ08496.1"/>
    <property type="molecule type" value="Transcribed_RNA"/>
</dbReference>
<protein>
    <recommendedName>
        <fullName evidence="2">Myb/SANT-like domain-containing protein</fullName>
    </recommendedName>
</protein>
<evidence type="ECO:0008006" key="2">
    <source>
        <dbReference type="Google" id="ProtNLM"/>
    </source>
</evidence>
<evidence type="ECO:0000313" key="1">
    <source>
        <dbReference type="EMBL" id="CRZ08496.1"/>
    </source>
</evidence>
<proteinExistence type="predicted"/>
<dbReference type="AlphaFoldDB" id="A0A0H5R3L9"/>
<name>A0A0H5R3L9_9EUKA</name>
<accession>A0A0H5R3L9</accession>
<reference evidence="1" key="1">
    <citation type="submission" date="2015-04" db="EMBL/GenBank/DDBJ databases">
        <title>The genome sequence of the plant pathogenic Rhizarian Plasmodiophora brassicae reveals insights in its biotrophic life cycle and the origin of chitin synthesis.</title>
        <authorList>
            <person name="Schwelm A."/>
            <person name="Fogelqvist J."/>
            <person name="Knaust A."/>
            <person name="Julke S."/>
            <person name="Lilja T."/>
            <person name="Dhandapani V."/>
            <person name="Bonilla-Rosso G."/>
            <person name="Karlsson M."/>
            <person name="Shevchenko A."/>
            <person name="Choi S.R."/>
            <person name="Kim H.G."/>
            <person name="Park J.Y."/>
            <person name="Lim Y.P."/>
            <person name="Ludwig-Muller J."/>
            <person name="Dixelius C."/>
        </authorList>
    </citation>
    <scope>NUCLEOTIDE SEQUENCE</scope>
    <source>
        <tissue evidence="1">Potato root galls</tissue>
    </source>
</reference>
<sequence>MSQQTTPRVMPGKAAATKSRRRTTAAEYLMMVEFIEIDTNVQLITGGAAKGKPMQAGQKLTKADAYRALAEYMNKKLKDPKRIWTASEAKSRWESYWNRYKATHKQIHSQTGFGLTQKDEDQGILTMAEKEERMCPYYCRLDALFGQRQNINPAVIFEVATSPQVALDDDGAHSAIICNDK</sequence>
<organism evidence="1">
    <name type="scientific">Spongospora subterranea</name>
    <dbReference type="NCBI Taxonomy" id="70186"/>
    <lineage>
        <taxon>Eukaryota</taxon>
        <taxon>Sar</taxon>
        <taxon>Rhizaria</taxon>
        <taxon>Endomyxa</taxon>
        <taxon>Phytomyxea</taxon>
        <taxon>Plasmodiophorida</taxon>
        <taxon>Plasmodiophoridae</taxon>
        <taxon>Spongospora</taxon>
    </lineage>
</organism>